<gene>
    <name evidence="1" type="ORF">TEA_008820</name>
</gene>
<sequence length="394" mass="43536">MNGTCSNNSRVLLSLSPPPTNFLTQCLSSSFSTKKESIGKCESSMANLPQSLSVNSPFLGSASSAANAAGPQPSKDRKMQSAEQLVLDLSNPDVRENALLELSKKRELFQDLAPLLWNSFGTIAALLQEIVSIYPVLSPPNLTPAQSNRVCNALALLQKRELFTLSQCVASHPDTRMLFLNAHIPLYLYPFLNTTSKSRPFEYLRLTSLGVIGALVKVDDTEVISFLLSTEIIPLCLRTMEMGSELSKTIHVYFPSEYIASYSLGMPKTDMRVATFIVQKILLDDVGLDYICTTAERFFAVGRVLGNMVAALAEQPSSRLLKHIIRCYLRLSDNPRACDALRSCLPDMLRDATFSTCLREDPTTRRWLQQLLHNVQGPRVALQAGGGFDHMLVN</sequence>
<accession>A0A4S4DM28</accession>
<evidence type="ECO:0000313" key="1">
    <source>
        <dbReference type="EMBL" id="THG03945.1"/>
    </source>
</evidence>
<dbReference type="STRING" id="542762.A0A4S4DM28"/>
<evidence type="ECO:0000313" key="2">
    <source>
        <dbReference type="Proteomes" id="UP000306102"/>
    </source>
</evidence>
<keyword evidence="2" id="KW-1185">Reference proteome</keyword>
<dbReference type="Gene3D" id="1.25.10.10">
    <property type="entry name" value="Leucine-rich Repeat Variant"/>
    <property type="match status" value="1"/>
</dbReference>
<reference evidence="1 2" key="1">
    <citation type="journal article" date="2018" name="Proc. Natl. Acad. Sci. U.S.A.">
        <title>Draft genome sequence of Camellia sinensis var. sinensis provides insights into the evolution of the tea genome and tea quality.</title>
        <authorList>
            <person name="Wei C."/>
            <person name="Yang H."/>
            <person name="Wang S."/>
            <person name="Zhao J."/>
            <person name="Liu C."/>
            <person name="Gao L."/>
            <person name="Xia E."/>
            <person name="Lu Y."/>
            <person name="Tai Y."/>
            <person name="She G."/>
            <person name="Sun J."/>
            <person name="Cao H."/>
            <person name="Tong W."/>
            <person name="Gao Q."/>
            <person name="Li Y."/>
            <person name="Deng W."/>
            <person name="Jiang X."/>
            <person name="Wang W."/>
            <person name="Chen Q."/>
            <person name="Zhang S."/>
            <person name="Li H."/>
            <person name="Wu J."/>
            <person name="Wang P."/>
            <person name="Li P."/>
            <person name="Shi C."/>
            <person name="Zheng F."/>
            <person name="Jian J."/>
            <person name="Huang B."/>
            <person name="Shan D."/>
            <person name="Shi M."/>
            <person name="Fang C."/>
            <person name="Yue Y."/>
            <person name="Li F."/>
            <person name="Li D."/>
            <person name="Wei S."/>
            <person name="Han B."/>
            <person name="Jiang C."/>
            <person name="Yin Y."/>
            <person name="Xia T."/>
            <person name="Zhang Z."/>
            <person name="Bennetzen J.L."/>
            <person name="Zhao S."/>
            <person name="Wan X."/>
        </authorList>
    </citation>
    <scope>NUCLEOTIDE SEQUENCE [LARGE SCALE GENOMIC DNA]</scope>
    <source>
        <strain evidence="2">cv. Shuchazao</strain>
        <tissue evidence="1">Leaf</tissue>
    </source>
</reference>
<proteinExistence type="predicted"/>
<dbReference type="EMBL" id="SDRB02010843">
    <property type="protein sequence ID" value="THG03945.1"/>
    <property type="molecule type" value="Genomic_DNA"/>
</dbReference>
<dbReference type="GO" id="GO:0006402">
    <property type="term" value="P:mRNA catabolic process"/>
    <property type="evidence" value="ECO:0007669"/>
    <property type="project" value="InterPro"/>
</dbReference>
<dbReference type="Pfam" id="PF04078">
    <property type="entry name" value="Rcd1"/>
    <property type="match status" value="2"/>
</dbReference>
<dbReference type="Proteomes" id="UP000306102">
    <property type="component" value="Unassembled WGS sequence"/>
</dbReference>
<name>A0A4S4DM28_CAMSN</name>
<organism evidence="1 2">
    <name type="scientific">Camellia sinensis var. sinensis</name>
    <name type="common">China tea</name>
    <dbReference type="NCBI Taxonomy" id="542762"/>
    <lineage>
        <taxon>Eukaryota</taxon>
        <taxon>Viridiplantae</taxon>
        <taxon>Streptophyta</taxon>
        <taxon>Embryophyta</taxon>
        <taxon>Tracheophyta</taxon>
        <taxon>Spermatophyta</taxon>
        <taxon>Magnoliopsida</taxon>
        <taxon>eudicotyledons</taxon>
        <taxon>Gunneridae</taxon>
        <taxon>Pentapetalae</taxon>
        <taxon>asterids</taxon>
        <taxon>Ericales</taxon>
        <taxon>Theaceae</taxon>
        <taxon>Camellia</taxon>
    </lineage>
</organism>
<dbReference type="InterPro" id="IPR007216">
    <property type="entry name" value="CNOT9"/>
</dbReference>
<comment type="caution">
    <text evidence="1">The sequence shown here is derived from an EMBL/GenBank/DDBJ whole genome shotgun (WGS) entry which is preliminary data.</text>
</comment>
<dbReference type="AlphaFoldDB" id="A0A4S4DM28"/>
<dbReference type="InterPro" id="IPR011989">
    <property type="entry name" value="ARM-like"/>
</dbReference>
<dbReference type="GO" id="GO:0030014">
    <property type="term" value="C:CCR4-NOT complex"/>
    <property type="evidence" value="ECO:0007669"/>
    <property type="project" value="InterPro"/>
</dbReference>
<protein>
    <submittedName>
        <fullName evidence="1">Uncharacterized protein</fullName>
    </submittedName>
</protein>
<dbReference type="PANTHER" id="PTHR12262">
    <property type="entry name" value="CCR4-NOT TRANSCRIPTION COMPLEX SUBUNIT 9"/>
    <property type="match status" value="1"/>
</dbReference>